<dbReference type="Proteomes" id="UP001241169">
    <property type="component" value="Unassembled WGS sequence"/>
</dbReference>
<dbReference type="GeneID" id="85368949"/>
<proteinExistence type="predicted"/>
<dbReference type="EMBL" id="MOPA01000001">
    <property type="protein sequence ID" value="KAK1546793.1"/>
    <property type="molecule type" value="Genomic_DNA"/>
</dbReference>
<protein>
    <submittedName>
        <fullName evidence="1">Uncharacterized protein</fullName>
    </submittedName>
</protein>
<keyword evidence="2" id="KW-1185">Reference proteome</keyword>
<dbReference type="RefSeq" id="XP_060355907.1">
    <property type="nucleotide sequence ID" value="XM_060485050.1"/>
</dbReference>
<accession>A0ABQ9T4U4</accession>
<gene>
    <name evidence="1" type="ORF">CPAR01_00760</name>
</gene>
<comment type="caution">
    <text evidence="1">The sequence shown here is derived from an EMBL/GenBank/DDBJ whole genome shotgun (WGS) entry which is preliminary data.</text>
</comment>
<reference evidence="1 2" key="1">
    <citation type="submission" date="2016-10" db="EMBL/GenBank/DDBJ databases">
        <title>The genome sequence of Colletotrichum fioriniae PJ7.</title>
        <authorList>
            <person name="Baroncelli R."/>
        </authorList>
    </citation>
    <scope>NUCLEOTIDE SEQUENCE [LARGE SCALE GENOMIC DNA]</scope>
    <source>
        <strain evidence="1 2">IMI 384185</strain>
    </source>
</reference>
<evidence type="ECO:0000313" key="1">
    <source>
        <dbReference type="EMBL" id="KAK1546793.1"/>
    </source>
</evidence>
<organism evidence="1 2">
    <name type="scientific">Colletotrichum paranaense</name>
    <dbReference type="NCBI Taxonomy" id="1914294"/>
    <lineage>
        <taxon>Eukaryota</taxon>
        <taxon>Fungi</taxon>
        <taxon>Dikarya</taxon>
        <taxon>Ascomycota</taxon>
        <taxon>Pezizomycotina</taxon>
        <taxon>Sordariomycetes</taxon>
        <taxon>Hypocreomycetidae</taxon>
        <taxon>Glomerellales</taxon>
        <taxon>Glomerellaceae</taxon>
        <taxon>Colletotrichum</taxon>
        <taxon>Colletotrichum acutatum species complex</taxon>
    </lineage>
</organism>
<sequence length="243" mass="26777">MLLLTFRTAGIGTTTCIDQRFGNLEISTVTSKFPWLGLQIAPVVCVYLSIPDGGLKLSAGPFVDRIAKSRRQYRINIVTWLQCDVPDGPYISLSLVPGTVETTSTLSGPVCGTSVFRPHECDGHQRGFLDALAGFNKIILQTPSVVIGLPSSGCRVPELARLSPLVRLEMLNRHVDAPLLEHRQDFWDVALGDAAITYCTSLIAILLTKLRSEPLRARSSTRNVTEFWGCKQLVPHIRRLVPQ</sequence>
<evidence type="ECO:0000313" key="2">
    <source>
        <dbReference type="Proteomes" id="UP001241169"/>
    </source>
</evidence>
<name>A0ABQ9T4U4_9PEZI</name>